<dbReference type="EMBL" id="CAEZXR010000387">
    <property type="protein sequence ID" value="CAB4730448.1"/>
    <property type="molecule type" value="Genomic_DNA"/>
</dbReference>
<evidence type="ECO:0000313" key="2">
    <source>
        <dbReference type="EMBL" id="CAB4730448.1"/>
    </source>
</evidence>
<dbReference type="InterPro" id="IPR000182">
    <property type="entry name" value="GNAT_dom"/>
</dbReference>
<dbReference type="SUPFAM" id="SSF55729">
    <property type="entry name" value="Acyl-CoA N-acyltransferases (Nat)"/>
    <property type="match status" value="1"/>
</dbReference>
<reference evidence="2" key="1">
    <citation type="submission" date="2020-05" db="EMBL/GenBank/DDBJ databases">
        <authorList>
            <person name="Chiriac C."/>
            <person name="Salcher M."/>
            <person name="Ghai R."/>
            <person name="Kavagutti S V."/>
        </authorList>
    </citation>
    <scope>NUCLEOTIDE SEQUENCE</scope>
</reference>
<accession>A0A6J6S6T4</accession>
<proteinExistence type="predicted"/>
<sequence length="190" mass="21527">MNDVRHLRTERLWLDQAVDADCDDLFAIHSDPASWAHYPSLRHTDRSRTPEIVRLSQRGFDEHGLGYWSVRDLPRGPVIGWGGCAVPTPPWPWWNLAFRFSQSVVRRGYASEMARAAIAAAHRLDPDRPVLAYLLEHNEGSRRTTEGLGLQLVWRGADVPNPDPRAVRLVYLDREPDPALLEAIEQHAAG</sequence>
<name>A0A6J6S6T4_9ZZZZ</name>
<dbReference type="PANTHER" id="PTHR43792:SF1">
    <property type="entry name" value="N-ACETYLTRANSFERASE DOMAIN-CONTAINING PROTEIN"/>
    <property type="match status" value="1"/>
</dbReference>
<dbReference type="InterPro" id="IPR051531">
    <property type="entry name" value="N-acetyltransferase"/>
</dbReference>
<organism evidence="2">
    <name type="scientific">freshwater metagenome</name>
    <dbReference type="NCBI Taxonomy" id="449393"/>
    <lineage>
        <taxon>unclassified sequences</taxon>
        <taxon>metagenomes</taxon>
        <taxon>ecological metagenomes</taxon>
    </lineage>
</organism>
<dbReference type="PANTHER" id="PTHR43792">
    <property type="entry name" value="GNAT FAMILY, PUTATIVE (AFU_ORTHOLOGUE AFUA_3G00765)-RELATED-RELATED"/>
    <property type="match status" value="1"/>
</dbReference>
<gene>
    <name evidence="2" type="ORF">UFOPK2579_02541</name>
</gene>
<dbReference type="AlphaFoldDB" id="A0A6J6S6T4"/>
<evidence type="ECO:0000259" key="1">
    <source>
        <dbReference type="Pfam" id="PF13302"/>
    </source>
</evidence>
<dbReference type="GO" id="GO:0016747">
    <property type="term" value="F:acyltransferase activity, transferring groups other than amino-acyl groups"/>
    <property type="evidence" value="ECO:0007669"/>
    <property type="project" value="InterPro"/>
</dbReference>
<protein>
    <submittedName>
        <fullName evidence="2">Unannotated protein</fullName>
    </submittedName>
</protein>
<dbReference type="Pfam" id="PF13302">
    <property type="entry name" value="Acetyltransf_3"/>
    <property type="match status" value="1"/>
</dbReference>
<dbReference type="InterPro" id="IPR016181">
    <property type="entry name" value="Acyl_CoA_acyltransferase"/>
</dbReference>
<dbReference type="Gene3D" id="3.40.630.30">
    <property type="match status" value="1"/>
</dbReference>
<feature type="domain" description="N-acetyltransferase" evidence="1">
    <location>
        <begin position="11"/>
        <end position="151"/>
    </location>
</feature>